<protein>
    <submittedName>
        <fullName evidence="1">Uncharacterized protein</fullName>
    </submittedName>
</protein>
<name>A0A1X7UH68_AMPQE</name>
<dbReference type="AlphaFoldDB" id="A0A1X7UH68"/>
<proteinExistence type="predicted"/>
<accession>A0A1X7UH68</accession>
<reference evidence="1" key="1">
    <citation type="submission" date="2017-05" db="UniProtKB">
        <authorList>
            <consortium name="EnsemblMetazoa"/>
        </authorList>
    </citation>
    <scope>IDENTIFICATION</scope>
</reference>
<sequence>MISVSLVSNLLIVDHVYFDSISDPAAIGYRYLLNVHSNHICIWRWFGLMRIEVNAAS</sequence>
<organism evidence="1">
    <name type="scientific">Amphimedon queenslandica</name>
    <name type="common">Sponge</name>
    <dbReference type="NCBI Taxonomy" id="400682"/>
    <lineage>
        <taxon>Eukaryota</taxon>
        <taxon>Metazoa</taxon>
        <taxon>Porifera</taxon>
        <taxon>Demospongiae</taxon>
        <taxon>Heteroscleromorpha</taxon>
        <taxon>Haplosclerida</taxon>
        <taxon>Niphatidae</taxon>
        <taxon>Amphimedon</taxon>
    </lineage>
</organism>
<dbReference type="EnsemblMetazoa" id="Aqu2.1.27309_001">
    <property type="protein sequence ID" value="Aqu2.1.27309_001"/>
    <property type="gene ID" value="Aqu2.1.27309"/>
</dbReference>
<dbReference type="InParanoid" id="A0A1X7UH68"/>
<evidence type="ECO:0000313" key="1">
    <source>
        <dbReference type="EnsemblMetazoa" id="Aqu2.1.27309_001"/>
    </source>
</evidence>